<proteinExistence type="predicted"/>
<reference evidence="2 3" key="1">
    <citation type="submission" date="2021-08" db="EMBL/GenBank/DDBJ databases">
        <title>Comparative Genomics Analysis of the Genus Qipengyuania Reveals Extensive Genetic Diversity and Metabolic Versatility, Including the Description of Fifteen Novel Species.</title>
        <authorList>
            <person name="Liu Y."/>
        </authorList>
    </citation>
    <scope>NUCLEOTIDE SEQUENCE [LARGE SCALE GENOMIC DNA]</scope>
    <source>
        <strain evidence="2 3">1NDW3</strain>
    </source>
</reference>
<keyword evidence="3" id="KW-1185">Reference proteome</keyword>
<evidence type="ECO:0000313" key="2">
    <source>
        <dbReference type="EMBL" id="QZD92816.1"/>
    </source>
</evidence>
<sequence length="97" mass="10819">MSNKITTFLALLIIAFQAVVFFALEMSTGERIFILVLISIAAATTILGNIYKRTLIRAVGEAMADEDRGEEFDVDAAFERAMRRRGKTAQDYDTPPE</sequence>
<name>A0ABX8ZUZ4_9SPHN</name>
<evidence type="ECO:0000313" key="3">
    <source>
        <dbReference type="Proteomes" id="UP000824300"/>
    </source>
</evidence>
<keyword evidence="1" id="KW-1133">Transmembrane helix</keyword>
<evidence type="ECO:0000256" key="1">
    <source>
        <dbReference type="SAM" id="Phobius"/>
    </source>
</evidence>
<keyword evidence="1" id="KW-0812">Transmembrane</keyword>
<protein>
    <submittedName>
        <fullName evidence="2">Uncharacterized protein</fullName>
    </submittedName>
</protein>
<dbReference type="RefSeq" id="WP_221428513.1">
    <property type="nucleotide sequence ID" value="NZ_CP081296.1"/>
</dbReference>
<accession>A0ABX8ZUZ4</accession>
<feature type="transmembrane region" description="Helical" evidence="1">
    <location>
        <begin position="32"/>
        <end position="51"/>
    </location>
</feature>
<dbReference type="Proteomes" id="UP000824300">
    <property type="component" value="Chromosome"/>
</dbReference>
<gene>
    <name evidence="2" type="ORF">K3162_01855</name>
</gene>
<dbReference type="EMBL" id="CP081296">
    <property type="protein sequence ID" value="QZD92816.1"/>
    <property type="molecule type" value="Genomic_DNA"/>
</dbReference>
<keyword evidence="1" id="KW-0472">Membrane</keyword>
<organism evidence="2 3">
    <name type="scientific">Qipengyuania xiapuensis</name>
    <dbReference type="NCBI Taxonomy" id="2867236"/>
    <lineage>
        <taxon>Bacteria</taxon>
        <taxon>Pseudomonadati</taxon>
        <taxon>Pseudomonadota</taxon>
        <taxon>Alphaproteobacteria</taxon>
        <taxon>Sphingomonadales</taxon>
        <taxon>Erythrobacteraceae</taxon>
        <taxon>Qipengyuania</taxon>
    </lineage>
</organism>